<accession>A0A9D3STE3</accession>
<feature type="domain" description="Longin" evidence="12">
    <location>
        <begin position="174"/>
        <end position="285"/>
    </location>
</feature>
<keyword evidence="6" id="KW-0256">Endoplasmic reticulum</keyword>
<keyword evidence="10 11" id="KW-0472">Membrane</keyword>
<organism evidence="13 14">
    <name type="scientific">Hemibagrus wyckioides</name>
    <dbReference type="NCBI Taxonomy" id="337641"/>
    <lineage>
        <taxon>Eukaryota</taxon>
        <taxon>Metazoa</taxon>
        <taxon>Chordata</taxon>
        <taxon>Craniata</taxon>
        <taxon>Vertebrata</taxon>
        <taxon>Euteleostomi</taxon>
        <taxon>Actinopterygii</taxon>
        <taxon>Neopterygii</taxon>
        <taxon>Teleostei</taxon>
        <taxon>Ostariophysi</taxon>
        <taxon>Siluriformes</taxon>
        <taxon>Bagridae</taxon>
        <taxon>Hemibagrus</taxon>
    </lineage>
</organism>
<evidence type="ECO:0000256" key="9">
    <source>
        <dbReference type="ARBA" id="ARBA00022989"/>
    </source>
</evidence>
<feature type="transmembrane region" description="Helical" evidence="11">
    <location>
        <begin position="390"/>
        <end position="410"/>
    </location>
</feature>
<name>A0A9D3STE3_9TELE</name>
<evidence type="ECO:0000256" key="5">
    <source>
        <dbReference type="ARBA" id="ARBA00022692"/>
    </source>
</evidence>
<evidence type="ECO:0000313" key="14">
    <source>
        <dbReference type="Proteomes" id="UP000824219"/>
    </source>
</evidence>
<protein>
    <recommendedName>
        <fullName evidence="12">Longin domain-containing protein</fullName>
    </recommendedName>
</protein>
<dbReference type="PROSITE" id="PS50859">
    <property type="entry name" value="LONGIN"/>
    <property type="match status" value="1"/>
</dbReference>
<dbReference type="PANTHER" id="PTHR46258">
    <property type="entry name" value="LONGIN DOMAIN-CONTAINING PROTEIN"/>
    <property type="match status" value="1"/>
</dbReference>
<evidence type="ECO:0000256" key="11">
    <source>
        <dbReference type="SAM" id="Phobius"/>
    </source>
</evidence>
<dbReference type="SMART" id="SM01270">
    <property type="entry name" value="Longin"/>
    <property type="match status" value="1"/>
</dbReference>
<comment type="function">
    <text evidence="1">May be involved in vesicle transport between the ER and the Golgi complex.</text>
</comment>
<comment type="caution">
    <text evidence="13">The sequence shown here is derived from an EMBL/GenBank/DDBJ whole genome shotgun (WGS) entry which is preliminary data.</text>
</comment>
<dbReference type="SUPFAM" id="SSF64356">
    <property type="entry name" value="SNARE-like"/>
    <property type="match status" value="1"/>
</dbReference>
<dbReference type="InterPro" id="IPR059071">
    <property type="entry name" value="SEC22a-c_C"/>
</dbReference>
<evidence type="ECO:0000313" key="13">
    <source>
        <dbReference type="EMBL" id="KAG7331234.1"/>
    </source>
</evidence>
<keyword evidence="4" id="KW-0813">Transport</keyword>
<evidence type="ECO:0000256" key="6">
    <source>
        <dbReference type="ARBA" id="ARBA00022824"/>
    </source>
</evidence>
<feature type="transmembrane region" description="Helical" evidence="11">
    <location>
        <begin position="416"/>
        <end position="433"/>
    </location>
</feature>
<dbReference type="SUPFAM" id="SSF56112">
    <property type="entry name" value="Protein kinase-like (PK-like)"/>
    <property type="match status" value="1"/>
</dbReference>
<dbReference type="Gene3D" id="3.30.200.20">
    <property type="entry name" value="Phosphorylase Kinase, domain 1"/>
    <property type="match status" value="1"/>
</dbReference>
<evidence type="ECO:0000256" key="3">
    <source>
        <dbReference type="ARBA" id="ARBA00008025"/>
    </source>
</evidence>
<gene>
    <name evidence="13" type="ORF">KOW79_005203</name>
</gene>
<dbReference type="Pfam" id="PF13774">
    <property type="entry name" value="Longin"/>
    <property type="match status" value="1"/>
</dbReference>
<keyword evidence="5 11" id="KW-0812">Transmembrane</keyword>
<evidence type="ECO:0000256" key="7">
    <source>
        <dbReference type="ARBA" id="ARBA00022892"/>
    </source>
</evidence>
<dbReference type="InterPro" id="IPR010908">
    <property type="entry name" value="Longin_dom"/>
</dbReference>
<dbReference type="OrthoDB" id="1719357at2759"/>
<dbReference type="Proteomes" id="UP000824219">
    <property type="component" value="Linkage Group LG06"/>
</dbReference>
<dbReference type="Pfam" id="PF25970">
    <property type="entry name" value="SEC22a_C"/>
    <property type="match status" value="1"/>
</dbReference>
<evidence type="ECO:0000256" key="2">
    <source>
        <dbReference type="ARBA" id="ARBA00004477"/>
    </source>
</evidence>
<evidence type="ECO:0000256" key="1">
    <source>
        <dbReference type="ARBA" id="ARBA00003595"/>
    </source>
</evidence>
<dbReference type="GO" id="GO:0005789">
    <property type="term" value="C:endoplasmic reticulum membrane"/>
    <property type="evidence" value="ECO:0007669"/>
    <property type="project" value="UniProtKB-SubCell"/>
</dbReference>
<dbReference type="InterPro" id="IPR011009">
    <property type="entry name" value="Kinase-like_dom_sf"/>
</dbReference>
<dbReference type="GO" id="GO:0006888">
    <property type="term" value="P:endoplasmic reticulum to Golgi vesicle-mediated transport"/>
    <property type="evidence" value="ECO:0007669"/>
    <property type="project" value="InterPro"/>
</dbReference>
<keyword evidence="14" id="KW-1185">Reference proteome</keyword>
<dbReference type="InterPro" id="IPR011012">
    <property type="entry name" value="Longin-like_dom_sf"/>
</dbReference>
<comment type="similarity">
    <text evidence="3">Belongs to the synaptobrevin family.</text>
</comment>
<reference evidence="13 14" key="1">
    <citation type="submission" date="2021-06" db="EMBL/GenBank/DDBJ databases">
        <title>Chromosome-level genome assembly of the red-tail catfish (Hemibagrus wyckioides).</title>
        <authorList>
            <person name="Shao F."/>
        </authorList>
    </citation>
    <scope>NUCLEOTIDE SEQUENCE [LARGE SCALE GENOMIC DNA]</scope>
    <source>
        <strain evidence="13">EC202008001</strain>
        <tissue evidence="13">Blood</tissue>
    </source>
</reference>
<keyword evidence="9 11" id="KW-1133">Transmembrane helix</keyword>
<proteinExistence type="inferred from homology"/>
<comment type="subcellular location">
    <subcellularLocation>
        <location evidence="2">Endoplasmic reticulum membrane</location>
        <topology evidence="2">Multi-pass membrane protein</topology>
    </subcellularLocation>
</comment>
<dbReference type="PANTHER" id="PTHR46258:SF3">
    <property type="entry name" value="VESICLE-TRAFFICKING PROTEIN SEC22A"/>
    <property type="match status" value="1"/>
</dbReference>
<dbReference type="EMBL" id="JAHKSW010000006">
    <property type="protein sequence ID" value="KAG7331234.1"/>
    <property type="molecule type" value="Genomic_DNA"/>
</dbReference>
<dbReference type="InterPro" id="IPR043546">
    <property type="entry name" value="Sec22a/c"/>
</dbReference>
<sequence length="469" mass="53855">MMDLVWDMDYHRSQDTAEMPVFTELQAEMWDLDSEADDTPMPEKFTTYQDIQSEDWDVDDEVAIKHIRKDGSELYITPGETCKLHLEVALMQMLSKPPHCQYVLQLVDWFEMDNSLLLVLERPIPCMDIYELLLSEGGTLSEVLAKMIMLQLQTSEECLCEGFHCKMSMVLFASVVRVRDGLPLSASTDYEQDKGLQETKKHLKSLSKKLSQFPDRCSLKTGQYNVNFTSSLGVGYLMVCTENYPNVLAFCFLDELQREFLVTYDTKRINSAVRPYSFIEFDNFIQKTKQRYNSPRSLSTKINLADMQTEIKLRPPYQLSPEDLSLINGFSHSTSSKYKGIAPNQTLEPVTLPGIVACVLTVLCGALNLLRGVHAIESILQNEDEDFNYVIAFFLGTAACLYQCYLFAYFSVWRNIKSFLAFALICLCNMYLYELRNMWQILFHVTVGAFITLQIHLRQPQGKAPDYNV</sequence>
<keyword evidence="8" id="KW-0653">Protein transport</keyword>
<dbReference type="GO" id="GO:0015031">
    <property type="term" value="P:protein transport"/>
    <property type="evidence" value="ECO:0007669"/>
    <property type="project" value="UniProtKB-KW"/>
</dbReference>
<feature type="transmembrane region" description="Helical" evidence="11">
    <location>
        <begin position="350"/>
        <end position="370"/>
    </location>
</feature>
<keyword evidence="7" id="KW-0931">ER-Golgi transport</keyword>
<dbReference type="CDD" id="cd14824">
    <property type="entry name" value="Longin"/>
    <property type="match status" value="1"/>
</dbReference>
<dbReference type="AlphaFoldDB" id="A0A9D3STE3"/>
<evidence type="ECO:0000256" key="8">
    <source>
        <dbReference type="ARBA" id="ARBA00022927"/>
    </source>
</evidence>
<evidence type="ECO:0000259" key="12">
    <source>
        <dbReference type="PROSITE" id="PS50859"/>
    </source>
</evidence>
<evidence type="ECO:0000256" key="4">
    <source>
        <dbReference type="ARBA" id="ARBA00022448"/>
    </source>
</evidence>
<evidence type="ECO:0000256" key="10">
    <source>
        <dbReference type="ARBA" id="ARBA00023136"/>
    </source>
</evidence>
<dbReference type="Gene3D" id="3.30.450.50">
    <property type="entry name" value="Longin domain"/>
    <property type="match status" value="1"/>
</dbReference>